<dbReference type="SUPFAM" id="SSF56112">
    <property type="entry name" value="Protein kinase-like (PK-like)"/>
    <property type="match status" value="1"/>
</dbReference>
<name>A0A086P675_SPHHM</name>
<dbReference type="Proteomes" id="UP000024284">
    <property type="component" value="Unassembled WGS sequence"/>
</dbReference>
<comment type="caution">
    <text evidence="1">The sequence shown here is derived from an EMBL/GenBank/DDBJ whole genome shotgun (WGS) entry which is preliminary data.</text>
</comment>
<dbReference type="EMBL" id="JFZA02000045">
    <property type="protein sequence ID" value="KFG88893.1"/>
    <property type="molecule type" value="Genomic_DNA"/>
</dbReference>
<reference evidence="1" key="1">
    <citation type="submission" date="2014-08" db="EMBL/GenBank/DDBJ databases">
        <title>Draft genome sequences of Sphingobium herbicidovorans.</title>
        <authorList>
            <person name="Gan H.M."/>
            <person name="Gan H.Y."/>
            <person name="Savka M.A."/>
        </authorList>
    </citation>
    <scope>NUCLEOTIDE SEQUENCE [LARGE SCALE GENOMIC DNA]</scope>
    <source>
        <strain evidence="1">NBRC 16415</strain>
    </source>
</reference>
<dbReference type="RefSeq" id="WP_037468108.1">
    <property type="nucleotide sequence ID" value="NZ_BCZD01000011.1"/>
</dbReference>
<protein>
    <recommendedName>
        <fullName evidence="3">Aminoglycoside phosphotransferase domain-containing protein</fullName>
    </recommendedName>
</protein>
<organism evidence="1 2">
    <name type="scientific">Sphingobium herbicidovorans (strain ATCC 700291 / DSM 11019 / CCUG 56400 / KCTC 2939 / LMG 18315 / NBRC 16415 / MH)</name>
    <name type="common">Sphingomonas herbicidovorans</name>
    <dbReference type="NCBI Taxonomy" id="1219045"/>
    <lineage>
        <taxon>Bacteria</taxon>
        <taxon>Pseudomonadati</taxon>
        <taxon>Pseudomonadota</taxon>
        <taxon>Alphaproteobacteria</taxon>
        <taxon>Sphingomonadales</taxon>
        <taxon>Sphingomonadaceae</taxon>
        <taxon>Sphingobium</taxon>
    </lineage>
</organism>
<dbReference type="PATRIC" id="fig|1219045.3.peg.3345"/>
<evidence type="ECO:0008006" key="3">
    <source>
        <dbReference type="Google" id="ProtNLM"/>
    </source>
</evidence>
<dbReference type="OrthoDB" id="4602230at2"/>
<sequence>MTVHGAITAGEPLLPDRQTFDRLHLTIAPGDHYGLEFPISVPMLEDFGPAFLTRAFRASGAIAADNEVTAIVSLQPISVQGASERALLTVDYARDEPGLHRELFVKFPPLEPNFKFGLIRMGYGEVAMQRLSGSDGFPVKTAKYYFGDHCAKTTNFILITERIPFGVAPVSPALRKGYDHMIAGVEGHYELLVRALARLVGAHKRGAMPPEVDGIFPYAGAARDFEPIDDAAGKIDRLIEFISQTAPHLFIAEASDPAFMARWREDLLYGLEHKDVVIAYLHGDADYTGICHPNLNVDNAWYWREPSGDLQIGLLDWGGAGHMSVAQALSGMLMMPEPEKYQGLVDFVLSTFREELAAQCGVTLDAEELRLQFKASTFSTAICTIVEFFGDVFAVHTPETYASMKDRFDPRLLDSGLIAAIIWVDNILREWTDDLTPGDACREIVARSASHAKAMVAANG</sequence>
<proteinExistence type="predicted"/>
<dbReference type="InterPro" id="IPR011009">
    <property type="entry name" value="Kinase-like_dom_sf"/>
</dbReference>
<dbReference type="AlphaFoldDB" id="A0A086P675"/>
<evidence type="ECO:0000313" key="2">
    <source>
        <dbReference type="Proteomes" id="UP000024284"/>
    </source>
</evidence>
<gene>
    <name evidence="1" type="ORF">BV98_003293</name>
</gene>
<accession>A0A086P675</accession>
<dbReference type="STRING" id="76947.GCA_002080435_03291"/>
<keyword evidence="2" id="KW-1185">Reference proteome</keyword>
<evidence type="ECO:0000313" key="1">
    <source>
        <dbReference type="EMBL" id="KFG88893.1"/>
    </source>
</evidence>